<evidence type="ECO:0000256" key="4">
    <source>
        <dbReference type="ARBA" id="ARBA00022813"/>
    </source>
</evidence>
<evidence type="ECO:0000256" key="6">
    <source>
        <dbReference type="ARBA" id="ARBA00023315"/>
    </source>
</evidence>
<dbReference type="PANTHER" id="PTHR23100:SF0">
    <property type="entry name" value="ARGININE BIOSYNTHESIS BIFUNCTIONAL PROTEIN ARGJ, MITOCHONDRIAL"/>
    <property type="match status" value="1"/>
</dbReference>
<dbReference type="GO" id="GO:0004042">
    <property type="term" value="F:L-glutamate N-acetyltransferase activity"/>
    <property type="evidence" value="ECO:0007669"/>
    <property type="project" value="UniProtKB-UniRule"/>
</dbReference>
<dbReference type="SUPFAM" id="SSF56266">
    <property type="entry name" value="DmpA/ArgJ-like"/>
    <property type="match status" value="1"/>
</dbReference>
<feature type="binding site" evidence="7">
    <location>
        <position position="166"/>
    </location>
    <ligand>
        <name>substrate</name>
    </ligand>
</feature>
<dbReference type="EC" id="2.3.1.1" evidence="7"/>
<feature type="binding site" evidence="7">
    <location>
        <position position="79"/>
    </location>
    <ligand>
        <name>substrate</name>
    </ligand>
</feature>
<dbReference type="AlphaFoldDB" id="A0A2N9G5A2"/>
<feature type="active site" description="Nucleophile" evidence="7">
    <location>
        <position position="79"/>
    </location>
</feature>
<evidence type="ECO:0000256" key="3">
    <source>
        <dbReference type="ARBA" id="ARBA00022679"/>
    </source>
</evidence>
<keyword evidence="6 7" id="KW-0012">Acyltransferase</keyword>
<name>A0A2N9G5A2_FAGSY</name>
<comment type="subcellular location">
    <subcellularLocation>
        <location evidence="7">Plastid</location>
        <location evidence="7">Chloroplast</location>
    </subcellularLocation>
</comment>
<comment type="function">
    <text evidence="7">Catalyzes two activities which are involved in the cyclic version of arginine biosynthesis: the synthesis of acetylglutamate from glutamate and acetyl-CoA, and of ornithine by transacetylation between acetylornithine and glutamate.</text>
</comment>
<comment type="pathway">
    <text evidence="7">Amino-acid biosynthesis; L-arginine biosynthesis; L-ornithine and N-acetyl-L-glutamate from L-glutamate and N(2)-acetyl-L-ornithine (cyclic): step 1/1.</text>
</comment>
<feature type="signal peptide" evidence="8">
    <location>
        <begin position="1"/>
        <end position="18"/>
    </location>
</feature>
<dbReference type="InterPro" id="IPR002813">
    <property type="entry name" value="Arg_biosynth_ArgJ"/>
</dbReference>
<feature type="binding site" evidence="7">
    <location>
        <position position="68"/>
    </location>
    <ligand>
        <name>substrate</name>
    </ligand>
</feature>
<dbReference type="UniPathway" id="UPA00068">
    <property type="reaction ID" value="UER00106"/>
</dbReference>
<protein>
    <recommendedName>
        <fullName evidence="7">Arginine biosynthesis bifunctional protein ArgJ, chloroplastic</fullName>
    </recommendedName>
    <domain>
        <recommendedName>
            <fullName evidence="7">Glutamate N-acetyltransferase</fullName>
            <shortName evidence="7">GAT</shortName>
            <ecNumber evidence="7">2.3.1.35</ecNumber>
        </recommendedName>
        <alternativeName>
            <fullName evidence="7">Ornithine acetyltransferase</fullName>
            <shortName evidence="7">OATase</shortName>
        </alternativeName>
        <alternativeName>
            <fullName evidence="7">Ornithine transacetylase</fullName>
        </alternativeName>
    </domain>
    <domain>
        <recommendedName>
            <fullName evidence="7">Amino-acid acetyltransferase</fullName>
            <ecNumber evidence="7">2.3.1.1</ecNumber>
        </recommendedName>
        <alternativeName>
            <fullName evidence="7">N-acetylglutamate synthase</fullName>
            <shortName evidence="7">AGS</shortName>
        </alternativeName>
    </domain>
    <component>
        <recommendedName>
            <fullName evidence="7">Arginine biosynthesis bifunctional protein ArgJ alpha chain</fullName>
        </recommendedName>
    </component>
    <component>
        <recommendedName>
            <fullName evidence="7">Arginine biosynthesis bifunctional protein ArgJ beta chain</fullName>
        </recommendedName>
    </component>
</protein>
<evidence type="ECO:0000256" key="1">
    <source>
        <dbReference type="ARBA" id="ARBA00006774"/>
    </source>
</evidence>
<keyword evidence="4 7" id="KW-0068">Autocatalytic cleavage</keyword>
<dbReference type="GO" id="GO:0006592">
    <property type="term" value="P:ornithine biosynthetic process"/>
    <property type="evidence" value="ECO:0007669"/>
    <property type="project" value="TreeGrafter"/>
</dbReference>
<keyword evidence="7" id="KW-0028">Amino-acid biosynthesis</keyword>
<comment type="catalytic activity">
    <reaction evidence="7">
        <text>L-glutamate + acetyl-CoA = N-acetyl-L-glutamate + CoA + H(+)</text>
        <dbReference type="Rhea" id="RHEA:24292"/>
        <dbReference type="ChEBI" id="CHEBI:15378"/>
        <dbReference type="ChEBI" id="CHEBI:29985"/>
        <dbReference type="ChEBI" id="CHEBI:44337"/>
        <dbReference type="ChEBI" id="CHEBI:57287"/>
        <dbReference type="ChEBI" id="CHEBI:57288"/>
        <dbReference type="EC" id="2.3.1.1"/>
    </reaction>
</comment>
<evidence type="ECO:0000313" key="9">
    <source>
        <dbReference type="EMBL" id="SPC94693.1"/>
    </source>
</evidence>
<keyword evidence="8" id="KW-0732">Signal</keyword>
<dbReference type="InterPro" id="IPR016117">
    <property type="entry name" value="ArgJ-like_dom_sf"/>
</dbReference>
<dbReference type="Gene3D" id="3.10.20.340">
    <property type="entry name" value="ArgJ beta chain, C-terminal domain"/>
    <property type="match status" value="1"/>
</dbReference>
<dbReference type="InterPro" id="IPR042195">
    <property type="entry name" value="ArgJ_beta_C"/>
</dbReference>
<comment type="similarity">
    <text evidence="1 7">Belongs to the ArgJ family.</text>
</comment>
<keyword evidence="3 7" id="KW-0808">Transferase</keyword>
<keyword evidence="2 7" id="KW-0055">Arginine biosynthesis</keyword>
<proteinExistence type="inferred from homology"/>
<dbReference type="GO" id="GO:0006526">
    <property type="term" value="P:L-arginine biosynthetic process"/>
    <property type="evidence" value="ECO:0007669"/>
    <property type="project" value="UniProtKB-UniRule"/>
</dbReference>
<dbReference type="PANTHER" id="PTHR23100">
    <property type="entry name" value="ARGININE BIOSYNTHESIS BIFUNCTIONAL PROTEIN ARGJ"/>
    <property type="match status" value="1"/>
</dbReference>
<feature type="chain" id="PRO_5023279552" description="Arginine biosynthesis bifunctional protein ArgJ alpha chain" evidence="7">
    <location>
        <begin position="1"/>
        <end position="78"/>
    </location>
</feature>
<keyword evidence="7" id="KW-0150">Chloroplast</keyword>
<dbReference type="Gene3D" id="3.60.70.12">
    <property type="entry name" value="L-amino peptidase D-ALA esterase/amidase"/>
    <property type="match status" value="1"/>
</dbReference>
<gene>
    <name evidence="9" type="ORF">FSB_LOCUS22575</name>
</gene>
<evidence type="ECO:0000256" key="7">
    <source>
        <dbReference type="HAMAP-Rule" id="MF_03124"/>
    </source>
</evidence>
<dbReference type="GO" id="GO:0009507">
    <property type="term" value="C:chloroplast"/>
    <property type="evidence" value="ECO:0007669"/>
    <property type="project" value="UniProtKB-SubCell"/>
</dbReference>
<comment type="subunit">
    <text evidence="7">Heterodimer of an alpha and a beta chain.</text>
</comment>
<sequence>MNKWFFLIVIFDFGGSGGVVYLSDTACPNLILIDVGDSGGVVVVAGFWMVEWVTGVGGRTVRVGGMAKGSGMIHPSMATLLGVITTDAMVASDVWRKMVQIAVNRSFNQITVDGDTSTNDTVIALASGLSGSTRIVSINSYEAMQLQECLDVVMQGLAKSIAWDGEGATCLIELVKLNWGRNQTINRAANKENEVSVTGADSETEAAKIARSVASSSLAAVYGRDPNWGRIACAAGYAGIPFHQNKLQVLLGDILLMDAREPQPFDR</sequence>
<comment type="catalytic activity">
    <reaction evidence="7">
        <text>N(2)-acetyl-L-ornithine + L-glutamate = N-acetyl-L-glutamate + L-ornithine</text>
        <dbReference type="Rhea" id="RHEA:15349"/>
        <dbReference type="ChEBI" id="CHEBI:29985"/>
        <dbReference type="ChEBI" id="CHEBI:44337"/>
        <dbReference type="ChEBI" id="CHEBI:46911"/>
        <dbReference type="ChEBI" id="CHEBI:57805"/>
        <dbReference type="EC" id="2.3.1.35"/>
    </reaction>
</comment>
<keyword evidence="7" id="KW-0934">Plastid</keyword>
<reference evidence="9" key="1">
    <citation type="submission" date="2018-02" db="EMBL/GenBank/DDBJ databases">
        <authorList>
            <person name="Cohen D.B."/>
            <person name="Kent A.D."/>
        </authorList>
    </citation>
    <scope>NUCLEOTIDE SEQUENCE</scope>
</reference>
<evidence type="ECO:0000256" key="8">
    <source>
        <dbReference type="SAM" id="SignalP"/>
    </source>
</evidence>
<comment type="caution">
    <text evidence="7">Lacks conserved residue(s) required for the propagation of feature annotation.</text>
</comment>
<keyword evidence="5 7" id="KW-0511">Multifunctional enzyme</keyword>
<organism evidence="9">
    <name type="scientific">Fagus sylvatica</name>
    <name type="common">Beechnut</name>
    <dbReference type="NCBI Taxonomy" id="28930"/>
    <lineage>
        <taxon>Eukaryota</taxon>
        <taxon>Viridiplantae</taxon>
        <taxon>Streptophyta</taxon>
        <taxon>Embryophyta</taxon>
        <taxon>Tracheophyta</taxon>
        <taxon>Spermatophyta</taxon>
        <taxon>Magnoliopsida</taxon>
        <taxon>eudicotyledons</taxon>
        <taxon>Gunneridae</taxon>
        <taxon>Pentapetalae</taxon>
        <taxon>rosids</taxon>
        <taxon>fabids</taxon>
        <taxon>Fagales</taxon>
        <taxon>Fagaceae</taxon>
        <taxon>Fagus</taxon>
    </lineage>
</organism>
<evidence type="ECO:0000256" key="2">
    <source>
        <dbReference type="ARBA" id="ARBA00022571"/>
    </source>
</evidence>
<feature type="chain" id="PRO_5023279553" description="Arginine biosynthesis bifunctional protein ArgJ beta chain" evidence="7">
    <location>
        <begin position="79"/>
        <end position="267"/>
    </location>
</feature>
<dbReference type="HAMAP" id="MF_01106">
    <property type="entry name" value="ArgJ"/>
    <property type="match status" value="1"/>
</dbReference>
<comment type="pathway">
    <text evidence="7">Amino-acid biosynthesis; L-arginine biosynthesis; N(2)-acetyl-L-ornithine from L-glutamate: step 1/4.</text>
</comment>
<feature type="chain" id="PRO_5014640792" description="Arginine biosynthesis bifunctional protein ArgJ, chloroplastic" evidence="8">
    <location>
        <begin position="19"/>
        <end position="267"/>
    </location>
</feature>
<dbReference type="GO" id="GO:0004358">
    <property type="term" value="F:L-glutamate N-acetyltransferase activity, acting on acetyl-L-ornithine as donor"/>
    <property type="evidence" value="ECO:0007669"/>
    <property type="project" value="UniProtKB-UniRule"/>
</dbReference>
<dbReference type="EMBL" id="OIVN01001502">
    <property type="protein sequence ID" value="SPC94693.1"/>
    <property type="molecule type" value="Genomic_DNA"/>
</dbReference>
<accession>A0A2N9G5A2</accession>
<feature type="site" description="Cleavage; by autolysis" evidence="7">
    <location>
        <begin position="78"/>
        <end position="79"/>
    </location>
</feature>
<evidence type="ECO:0000256" key="5">
    <source>
        <dbReference type="ARBA" id="ARBA00023268"/>
    </source>
</evidence>
<dbReference type="Pfam" id="PF01960">
    <property type="entry name" value="ArgJ"/>
    <property type="match status" value="2"/>
</dbReference>
<dbReference type="EC" id="2.3.1.35" evidence="7"/>